<keyword evidence="2" id="KW-1185">Reference proteome</keyword>
<dbReference type="Proteomes" id="UP000789525">
    <property type="component" value="Unassembled WGS sequence"/>
</dbReference>
<organism evidence="1 2">
    <name type="scientific">Acaulospora colombiana</name>
    <dbReference type="NCBI Taxonomy" id="27376"/>
    <lineage>
        <taxon>Eukaryota</taxon>
        <taxon>Fungi</taxon>
        <taxon>Fungi incertae sedis</taxon>
        <taxon>Mucoromycota</taxon>
        <taxon>Glomeromycotina</taxon>
        <taxon>Glomeromycetes</taxon>
        <taxon>Diversisporales</taxon>
        <taxon>Acaulosporaceae</taxon>
        <taxon>Acaulospora</taxon>
    </lineage>
</organism>
<feature type="non-terminal residue" evidence="1">
    <location>
        <position position="650"/>
    </location>
</feature>
<accession>A0ACA9NF51</accession>
<protein>
    <submittedName>
        <fullName evidence="1">11805_t:CDS:1</fullName>
    </submittedName>
</protein>
<dbReference type="EMBL" id="CAJVPT010020345">
    <property type="protein sequence ID" value="CAG8647448.1"/>
    <property type="molecule type" value="Genomic_DNA"/>
</dbReference>
<reference evidence="1" key="1">
    <citation type="submission" date="2021-06" db="EMBL/GenBank/DDBJ databases">
        <authorList>
            <person name="Kallberg Y."/>
            <person name="Tangrot J."/>
            <person name="Rosling A."/>
        </authorList>
    </citation>
    <scope>NUCLEOTIDE SEQUENCE</scope>
    <source>
        <strain evidence="1">CL356</strain>
    </source>
</reference>
<evidence type="ECO:0000313" key="2">
    <source>
        <dbReference type="Proteomes" id="UP000789525"/>
    </source>
</evidence>
<sequence>MPSVTLGRKRPSEAIVESGTKPKKLKFTDDGEAVVVSSTTSKVKPDYSKLTKKDKKEHKPYQDGVVNDVTSSRKEHSVAKSSLALSEEIDFPRGGGSSLTPLELKETRAEGIREADSQIFKDSNIQTSAPRKRLRSGKLKDGVQSKSRNAPDAPRIEYLTYKKLQPETRIMAQVVGITPLSVIVSLPHQLMGHIPIDKISSDLNNAMDRLMDKDSNASGDSQSSNDEGEEDTEHAIPTLEEIFYPGQYVRAIVTAVHPQGTSLPPLDNSETTVNLGKPRNELERASRRVELSLLPEQVNKGISGKDLIKDFVSRISSTLPVSISSVEDHGYILNLGIHDTTGFLSFDDAGNDTDRLSRSSRLKVGTTLVVSVKQMEENGRMCSFIAGDKINKCELSSLISINAVHPGSLVQALVTAASSRGVNVQILGVFNGTIHPLHASKDPSTYSIGKKIKARILWDIPGTEPKQFALSTLDHIRHLKSKFDSEPSPDDGADHEATQSSSLDQQFPIGAILGTVKVTDVEADRGLTLTVTDGINGIVHISDVSDEHVPSLSATSGLYKIGSVHRARVTGYHYLDGTLQCSMKESILEQKWLRVDDVKVGEIVKGTVVNLTDRGLFVSISGSVHAVIWPNHYADIRLKHPERKFKSGKT</sequence>
<comment type="caution">
    <text evidence="1">The sequence shown here is derived from an EMBL/GenBank/DDBJ whole genome shotgun (WGS) entry which is preliminary data.</text>
</comment>
<evidence type="ECO:0000313" key="1">
    <source>
        <dbReference type="EMBL" id="CAG8647448.1"/>
    </source>
</evidence>
<name>A0ACA9NF51_9GLOM</name>
<proteinExistence type="predicted"/>
<gene>
    <name evidence="1" type="ORF">ACOLOM_LOCUS8140</name>
</gene>